<evidence type="ECO:0000313" key="4">
    <source>
        <dbReference type="RefSeq" id="XP_071910796.1"/>
    </source>
</evidence>
<dbReference type="InterPro" id="IPR053090">
    <property type="entry name" value="Centromere_KNL-2_homolog"/>
</dbReference>
<gene>
    <name evidence="4" type="primary">LOC140009382</name>
</gene>
<reference evidence="4" key="1">
    <citation type="submission" date="2025-08" db="UniProtKB">
        <authorList>
            <consortium name="RefSeq"/>
        </authorList>
    </citation>
    <scope>IDENTIFICATION</scope>
    <source>
        <tissue evidence="4">Leaves</tissue>
    </source>
</reference>
<accession>A0ABM4UU34</accession>
<dbReference type="Pfam" id="PF09133">
    <property type="entry name" value="SANTA"/>
    <property type="match status" value="1"/>
</dbReference>
<name>A0ABM4UU34_COFAR</name>
<feature type="compositionally biased region" description="Polar residues" evidence="1">
    <location>
        <begin position="316"/>
        <end position="329"/>
    </location>
</feature>
<dbReference type="Proteomes" id="UP001652660">
    <property type="component" value="Chromosome 6e"/>
</dbReference>
<dbReference type="InterPro" id="IPR015216">
    <property type="entry name" value="SANTA"/>
</dbReference>
<evidence type="ECO:0000256" key="1">
    <source>
        <dbReference type="SAM" id="MobiDB-lite"/>
    </source>
</evidence>
<feature type="domain" description="SANTA" evidence="2">
    <location>
        <begin position="68"/>
        <end position="157"/>
    </location>
</feature>
<sequence length="386" mass="43661">MWGRWVYLPLKIAPSYFIIPKKKKKKSITISSCDLPMGTSNPSISTPPTFSSSFSAAARSSIVKQKQVFLHEWWLEKAHPSSAGRRLSVGGCTERLGTRIFHSSAVLKRYDTVTLGTADGILVKICGAINKSRTHENGFPLEVCFRFLYGFPFDWEEFANQSFAEESTNRAILQGLSNLDGHEASSVDGLNRFSPKSFDDLPVALLRDFSDSSVEYSATCELWKSTFKDILQKYGDSVKDHAMTEISSEEETPRKQKNSKGEHDISIRKDRITKDQVMAESSSVEIPNEHEKSMVKQNNKREHDMPKRRSRRIKLQNFTLDKSTSSASNVERKGPRTRSSTQNSTSKHEESVSVTNAGNTVFNGTEITRKLKLRNRFVEVHVKRIQ</sequence>
<dbReference type="RefSeq" id="XP_071910796.1">
    <property type="nucleotide sequence ID" value="XM_072054695.1"/>
</dbReference>
<feature type="region of interest" description="Disordered" evidence="1">
    <location>
        <begin position="244"/>
        <end position="357"/>
    </location>
</feature>
<feature type="compositionally biased region" description="Basic and acidic residues" evidence="1">
    <location>
        <begin position="287"/>
        <end position="307"/>
    </location>
</feature>
<dbReference type="GeneID" id="140009382"/>
<dbReference type="PANTHER" id="PTHR35311">
    <property type="entry name" value="KINETOCHORE-ASSOCIATED PROTEIN KNL-2 HOMOLOG"/>
    <property type="match status" value="1"/>
</dbReference>
<proteinExistence type="predicted"/>
<organism evidence="3 4">
    <name type="scientific">Coffea arabica</name>
    <name type="common">Arabian coffee</name>
    <dbReference type="NCBI Taxonomy" id="13443"/>
    <lineage>
        <taxon>Eukaryota</taxon>
        <taxon>Viridiplantae</taxon>
        <taxon>Streptophyta</taxon>
        <taxon>Embryophyta</taxon>
        <taxon>Tracheophyta</taxon>
        <taxon>Spermatophyta</taxon>
        <taxon>Magnoliopsida</taxon>
        <taxon>eudicotyledons</taxon>
        <taxon>Gunneridae</taxon>
        <taxon>Pentapetalae</taxon>
        <taxon>asterids</taxon>
        <taxon>lamiids</taxon>
        <taxon>Gentianales</taxon>
        <taxon>Rubiaceae</taxon>
        <taxon>Ixoroideae</taxon>
        <taxon>Gardenieae complex</taxon>
        <taxon>Bertiereae - Coffeeae clade</taxon>
        <taxon>Coffeeae</taxon>
        <taxon>Coffea</taxon>
    </lineage>
</organism>
<feature type="compositionally biased region" description="Basic and acidic residues" evidence="1">
    <location>
        <begin position="251"/>
        <end position="274"/>
    </location>
</feature>
<keyword evidence="3" id="KW-1185">Reference proteome</keyword>
<dbReference type="PANTHER" id="PTHR35311:SF1">
    <property type="entry name" value="PROTEIN EMBRYO DEFECTIVE 1674"/>
    <property type="match status" value="1"/>
</dbReference>
<evidence type="ECO:0000313" key="3">
    <source>
        <dbReference type="Proteomes" id="UP001652660"/>
    </source>
</evidence>
<protein>
    <recommendedName>
        <fullName evidence="2">SANTA domain-containing protein</fullName>
    </recommendedName>
</protein>
<evidence type="ECO:0000259" key="2">
    <source>
        <dbReference type="Pfam" id="PF09133"/>
    </source>
</evidence>